<dbReference type="Gene3D" id="3.40.1390.10">
    <property type="entry name" value="MurE/MurF, N-terminal domain"/>
    <property type="match status" value="1"/>
</dbReference>
<name>A0A3G9GHK8_9NEIS</name>
<dbReference type="HAMAP" id="MF_00523">
    <property type="entry name" value="LpxD"/>
    <property type="match status" value="1"/>
</dbReference>
<keyword evidence="6 7" id="KW-0012">Acyltransferase</keyword>
<comment type="similarity">
    <text evidence="7">Belongs to the transferase hexapeptide repeat family. LpxD subfamily.</text>
</comment>
<gene>
    <name evidence="7" type="primary">lpxD</name>
    <name evidence="10" type="ORF">DLM_1966</name>
</gene>
<accession>A0A3G9GHK8</accession>
<reference evidence="11" key="3">
    <citation type="journal article" date="2017" name="Plant Physiol. Biochem.">
        <title>Differential oxidative and antioxidative response of duckweed Lemna minor toward plant growth promoting/inhibiting bacteria.</title>
        <authorList>
            <person name="Ishizawa H."/>
            <person name="Kuroda M."/>
            <person name="Morikawa M."/>
            <person name="Ike M."/>
        </authorList>
    </citation>
    <scope>NUCLEOTIDE SEQUENCE [LARGE SCALE GENOMIC DNA]</scope>
    <source>
        <strain evidence="11">H3</strain>
    </source>
</reference>
<reference evidence="10 11" key="2">
    <citation type="journal article" date="2017" name="Genome Announc.">
        <title>Draft genome sequence of Aquitalea magnusonii strain H3, a plant growth-promoting bacterium of duckweed Lemna minor.</title>
        <authorList>
            <person name="Ishizawa H."/>
            <person name="Kuroda M."/>
            <person name="Ike M."/>
        </authorList>
    </citation>
    <scope>NUCLEOTIDE SEQUENCE [LARGE SCALE GENOMIC DNA]</scope>
    <source>
        <strain evidence="10 11">H3</strain>
    </source>
</reference>
<dbReference type="Gene3D" id="2.160.10.10">
    <property type="entry name" value="Hexapeptide repeat proteins"/>
    <property type="match status" value="1"/>
</dbReference>
<dbReference type="PANTHER" id="PTHR43378:SF2">
    <property type="entry name" value="UDP-3-O-ACYLGLUCOSAMINE N-ACYLTRANSFERASE 1, MITOCHONDRIAL-RELATED"/>
    <property type="match status" value="1"/>
</dbReference>
<comment type="function">
    <text evidence="7">Catalyzes the N-acylation of UDP-3-O-acylglucosamine using 3-hydroxyacyl-ACP as the acyl donor. Is involved in the biosynthesis of lipid A, a phosphorylated glycolipid that anchors the lipopolysaccharide to the outer membrane of the cell.</text>
</comment>
<dbReference type="NCBIfam" id="NF002060">
    <property type="entry name" value="PRK00892.1"/>
    <property type="match status" value="1"/>
</dbReference>
<dbReference type="InterPro" id="IPR001451">
    <property type="entry name" value="Hexapep"/>
</dbReference>
<evidence type="ECO:0000256" key="2">
    <source>
        <dbReference type="ARBA" id="ARBA00022556"/>
    </source>
</evidence>
<dbReference type="Proteomes" id="UP000198290">
    <property type="component" value="Chromosome"/>
</dbReference>
<dbReference type="Pfam" id="PF04613">
    <property type="entry name" value="LpxD"/>
    <property type="match status" value="1"/>
</dbReference>
<keyword evidence="11" id="KW-1185">Reference proteome</keyword>
<keyword evidence="3 7" id="KW-0808">Transferase</keyword>
<dbReference type="GO" id="GO:0009245">
    <property type="term" value="P:lipid A biosynthetic process"/>
    <property type="evidence" value="ECO:0007669"/>
    <property type="project" value="UniProtKB-UniRule"/>
</dbReference>
<comment type="subunit">
    <text evidence="7">Homotrimer.</text>
</comment>
<evidence type="ECO:0000256" key="7">
    <source>
        <dbReference type="HAMAP-Rule" id="MF_00523"/>
    </source>
</evidence>
<dbReference type="NCBIfam" id="TIGR01853">
    <property type="entry name" value="lipid_A_lpxD"/>
    <property type="match status" value="1"/>
</dbReference>
<evidence type="ECO:0000256" key="3">
    <source>
        <dbReference type="ARBA" id="ARBA00022679"/>
    </source>
</evidence>
<dbReference type="STRING" id="332411.VI06_01640"/>
<dbReference type="KEGG" id="amah:DLM_1966"/>
<evidence type="ECO:0000256" key="4">
    <source>
        <dbReference type="ARBA" id="ARBA00022737"/>
    </source>
</evidence>
<dbReference type="UniPathway" id="UPA00973"/>
<dbReference type="SUPFAM" id="SSF51161">
    <property type="entry name" value="Trimeric LpxA-like enzymes"/>
    <property type="match status" value="1"/>
</dbReference>
<evidence type="ECO:0000259" key="9">
    <source>
        <dbReference type="Pfam" id="PF04613"/>
    </source>
</evidence>
<dbReference type="EMBL" id="AP018823">
    <property type="protein sequence ID" value="BBF85582.1"/>
    <property type="molecule type" value="Genomic_DNA"/>
</dbReference>
<dbReference type="Pfam" id="PF00132">
    <property type="entry name" value="Hexapep"/>
    <property type="match status" value="2"/>
</dbReference>
<dbReference type="InterPro" id="IPR020573">
    <property type="entry name" value="UDP_GlcNAc_AcTrfase_non-rep"/>
</dbReference>
<dbReference type="GO" id="GO:0103118">
    <property type="term" value="F:UDP-3-O-[(3R)-3-hydroxyacyl]-glucosamine N-acyltransferase activity"/>
    <property type="evidence" value="ECO:0007669"/>
    <property type="project" value="UniProtKB-EC"/>
</dbReference>
<reference evidence="11" key="1">
    <citation type="journal article" date="2017" name="Biotechnol. Biofuels">
        <title>Evaluation of environmental bacterial communities as a factor affecting the growth of duckweed Lemna minor.</title>
        <authorList>
            <person name="Ishizawa H."/>
            <person name="Kuroda M."/>
            <person name="Morikawa M."/>
            <person name="Ike M."/>
        </authorList>
    </citation>
    <scope>NUCLEOTIDE SEQUENCE [LARGE SCALE GENOMIC DNA]</scope>
    <source>
        <strain evidence="11">H3</strain>
    </source>
</reference>
<dbReference type="Gene3D" id="1.20.5.170">
    <property type="match status" value="1"/>
</dbReference>
<evidence type="ECO:0000313" key="10">
    <source>
        <dbReference type="EMBL" id="BBF85582.1"/>
    </source>
</evidence>
<comment type="catalytic activity">
    <reaction evidence="7">
        <text>a UDP-3-O-[(3R)-3-hydroxyacyl]-alpha-D-glucosamine + a (3R)-hydroxyacyl-[ACP] = a UDP-2-N,3-O-bis[(3R)-3-hydroxyacyl]-alpha-D-glucosamine + holo-[ACP] + H(+)</text>
        <dbReference type="Rhea" id="RHEA:53836"/>
        <dbReference type="Rhea" id="RHEA-COMP:9685"/>
        <dbReference type="Rhea" id="RHEA-COMP:9945"/>
        <dbReference type="ChEBI" id="CHEBI:15378"/>
        <dbReference type="ChEBI" id="CHEBI:64479"/>
        <dbReference type="ChEBI" id="CHEBI:78827"/>
        <dbReference type="ChEBI" id="CHEBI:137740"/>
        <dbReference type="ChEBI" id="CHEBI:137748"/>
        <dbReference type="EC" id="2.3.1.191"/>
    </reaction>
</comment>
<dbReference type="CDD" id="cd03352">
    <property type="entry name" value="LbH_LpxD"/>
    <property type="match status" value="1"/>
</dbReference>
<evidence type="ECO:0000256" key="5">
    <source>
        <dbReference type="ARBA" id="ARBA00023098"/>
    </source>
</evidence>
<evidence type="ECO:0000313" key="11">
    <source>
        <dbReference type="Proteomes" id="UP000198290"/>
    </source>
</evidence>
<keyword evidence="5 7" id="KW-0443">Lipid metabolism</keyword>
<feature type="active site" description="Proton acceptor" evidence="7">
    <location>
        <position position="246"/>
    </location>
</feature>
<proteinExistence type="inferred from homology"/>
<keyword evidence="8" id="KW-0175">Coiled coil</keyword>
<keyword evidence="1 7" id="KW-0444">Lipid biosynthesis</keyword>
<evidence type="ECO:0000256" key="6">
    <source>
        <dbReference type="ARBA" id="ARBA00023315"/>
    </source>
</evidence>
<keyword evidence="2 7" id="KW-0441">Lipid A biosynthesis</keyword>
<comment type="pathway">
    <text evidence="7">Bacterial outer membrane biogenesis; LPS lipid A biosynthesis.</text>
</comment>
<dbReference type="InterPro" id="IPR011004">
    <property type="entry name" value="Trimer_LpxA-like_sf"/>
</dbReference>
<evidence type="ECO:0000256" key="1">
    <source>
        <dbReference type="ARBA" id="ARBA00022516"/>
    </source>
</evidence>
<evidence type="ECO:0000256" key="8">
    <source>
        <dbReference type="SAM" id="Coils"/>
    </source>
</evidence>
<feature type="coiled-coil region" evidence="8">
    <location>
        <begin position="323"/>
        <end position="350"/>
    </location>
</feature>
<feature type="domain" description="UDP-3-O-[3-hydroxymyristoyl] glucosamine N-acyltransferase non-repeat region" evidence="9">
    <location>
        <begin position="27"/>
        <end position="96"/>
    </location>
</feature>
<keyword evidence="4 7" id="KW-0677">Repeat</keyword>
<dbReference type="GO" id="GO:0016410">
    <property type="term" value="F:N-acyltransferase activity"/>
    <property type="evidence" value="ECO:0007669"/>
    <property type="project" value="InterPro"/>
</dbReference>
<sequence>MVGFNFLMAYTLSSIVDQLGGVLKGADRTVERLAPLDVAAQSDITFLSNPKYRKQLDGCTAGAVIVSPKLEAELDPARSWIVVDDPYLYFAKVATLFHPPAQARGGIHPSAIVGEGTVIAASSEVREHVSIGAGVVIGERCILHPGVVIGDGSVLGDDVVLYPNVTVYHGSVLGNRVAVHSGSVIGADGFGLAWAKDHWFKIPQTGRAILEDDVEVGANTTIDRGALADTIIRRGAKIDNLVQVAHNVQIGEHTAIAGCVGIAGSTTIGAYCTVGGAAMFVGHIDVADKTHIGGGTLVSKSIRQPDTYASSYPLQTMKEWLGNAVHVRHLDDLAKRIKQLEREIGTLKENKDNSND</sequence>
<dbReference type="PANTHER" id="PTHR43378">
    <property type="entry name" value="UDP-3-O-ACYLGLUCOSAMINE N-ACYLTRANSFERASE"/>
    <property type="match status" value="1"/>
</dbReference>
<dbReference type="AlphaFoldDB" id="A0A3G9GHK8"/>
<dbReference type="EC" id="2.3.1.191" evidence="7"/>
<organism evidence="10 11">
    <name type="scientific">Aquitalea magnusonii</name>
    <dbReference type="NCBI Taxonomy" id="332411"/>
    <lineage>
        <taxon>Bacteria</taxon>
        <taxon>Pseudomonadati</taxon>
        <taxon>Pseudomonadota</taxon>
        <taxon>Betaproteobacteria</taxon>
        <taxon>Neisseriales</taxon>
        <taxon>Chromobacteriaceae</taxon>
        <taxon>Aquitalea</taxon>
    </lineage>
</organism>
<protein>
    <recommendedName>
        <fullName evidence="7">UDP-3-O-acylglucosamine N-acyltransferase</fullName>
        <ecNumber evidence="7">2.3.1.191</ecNumber>
    </recommendedName>
</protein>
<dbReference type="GO" id="GO:0016020">
    <property type="term" value="C:membrane"/>
    <property type="evidence" value="ECO:0007669"/>
    <property type="project" value="GOC"/>
</dbReference>
<dbReference type="InterPro" id="IPR007691">
    <property type="entry name" value="LpxD"/>
</dbReference>